<dbReference type="RefSeq" id="WP_033300369.1">
    <property type="nucleotide sequence ID" value="NZ_ANBG01000205.1"/>
</dbReference>
<dbReference type="OrthoDB" id="5177743at2"/>
<proteinExistence type="predicted"/>
<dbReference type="GO" id="GO:0003677">
    <property type="term" value="F:DNA binding"/>
    <property type="evidence" value="ECO:0007669"/>
    <property type="project" value="UniProtKB-UniRule"/>
</dbReference>
<keyword evidence="5" id="KW-1185">Reference proteome</keyword>
<dbReference type="PROSITE" id="PS50977">
    <property type="entry name" value="HTH_TETR_2"/>
    <property type="match status" value="1"/>
</dbReference>
<dbReference type="InterPro" id="IPR009057">
    <property type="entry name" value="Homeodomain-like_sf"/>
</dbReference>
<evidence type="ECO:0000313" key="4">
    <source>
        <dbReference type="EMBL" id="ASU86235.1"/>
    </source>
</evidence>
<dbReference type="EMBL" id="CP022753">
    <property type="protein sequence ID" value="ASU86235.1"/>
    <property type="molecule type" value="Genomic_DNA"/>
</dbReference>
<dbReference type="AlphaFoldDB" id="A0A223SDN6"/>
<dbReference type="KEGG" id="ngv:CDO52_14680"/>
<evidence type="ECO:0000256" key="1">
    <source>
        <dbReference type="ARBA" id="ARBA00023125"/>
    </source>
</evidence>
<dbReference type="Pfam" id="PF00440">
    <property type="entry name" value="TetR_N"/>
    <property type="match status" value="1"/>
</dbReference>
<dbReference type="Proteomes" id="UP000215005">
    <property type="component" value="Chromosome"/>
</dbReference>
<keyword evidence="1 2" id="KW-0238">DNA-binding</keyword>
<evidence type="ECO:0000313" key="5">
    <source>
        <dbReference type="Proteomes" id="UP000215005"/>
    </source>
</evidence>
<dbReference type="InterPro" id="IPR001647">
    <property type="entry name" value="HTH_TetR"/>
</dbReference>
<feature type="domain" description="HTH tetR-type" evidence="3">
    <location>
        <begin position="7"/>
        <end position="67"/>
    </location>
</feature>
<sequence>MPRTADPRRRLEVVDGVIEQLARTGISDFSLRTLAQGLGHSTRVLTHHFADKKALLEAVLQRLDQRQHEELRSTPGWDDPSVPVGSIVRAAWKRNLGPDELAMTRLIREIEGLAAAGRLPLHVPGFVRGRADFVASCLVTRGLSRDDAITKATVLNAAFGSLEGDYLITGDEERVERALDALCSWIDACVAAGQS</sequence>
<gene>
    <name evidence="4" type="ORF">CDO52_14680</name>
</gene>
<protein>
    <submittedName>
        <fullName evidence="4">TetR/AcrR family transcriptional regulator</fullName>
    </submittedName>
</protein>
<evidence type="ECO:0000259" key="3">
    <source>
        <dbReference type="PROSITE" id="PS50977"/>
    </source>
</evidence>
<feature type="DNA-binding region" description="H-T-H motif" evidence="2">
    <location>
        <begin position="30"/>
        <end position="49"/>
    </location>
</feature>
<accession>A0A223SDN6</accession>
<reference evidence="4 5" key="1">
    <citation type="submission" date="2017-08" db="EMBL/GenBank/DDBJ databases">
        <title>The complete genome sequence of Nocardiopsis gilva YIM 90087.</title>
        <authorList>
            <person name="Yin M."/>
            <person name="Tang S."/>
        </authorList>
    </citation>
    <scope>NUCLEOTIDE SEQUENCE [LARGE SCALE GENOMIC DNA]</scope>
    <source>
        <strain evidence="4 5">YIM 90087</strain>
    </source>
</reference>
<organism evidence="4 5">
    <name type="scientific">Nocardiopsis gilva YIM 90087</name>
    <dbReference type="NCBI Taxonomy" id="1235441"/>
    <lineage>
        <taxon>Bacteria</taxon>
        <taxon>Bacillati</taxon>
        <taxon>Actinomycetota</taxon>
        <taxon>Actinomycetes</taxon>
        <taxon>Streptosporangiales</taxon>
        <taxon>Nocardiopsidaceae</taxon>
        <taxon>Nocardiopsis</taxon>
    </lineage>
</organism>
<dbReference type="Gene3D" id="1.10.357.10">
    <property type="entry name" value="Tetracycline Repressor, domain 2"/>
    <property type="match status" value="1"/>
</dbReference>
<evidence type="ECO:0000256" key="2">
    <source>
        <dbReference type="PROSITE-ProRule" id="PRU00335"/>
    </source>
</evidence>
<dbReference type="SUPFAM" id="SSF46689">
    <property type="entry name" value="Homeodomain-like"/>
    <property type="match status" value="1"/>
</dbReference>
<name>A0A223SDN6_9ACTN</name>